<feature type="domain" description="OB" evidence="2">
    <location>
        <begin position="18"/>
        <end position="49"/>
    </location>
</feature>
<organism evidence="3 4">
    <name type="scientific">Pseudidiomarina aestuarii</name>
    <dbReference type="NCBI Taxonomy" id="624146"/>
    <lineage>
        <taxon>Bacteria</taxon>
        <taxon>Pseudomonadati</taxon>
        <taxon>Pseudomonadota</taxon>
        <taxon>Gammaproteobacteria</taxon>
        <taxon>Alteromonadales</taxon>
        <taxon>Idiomarinaceae</taxon>
        <taxon>Pseudidiomarina</taxon>
    </lineage>
</organism>
<dbReference type="Pfam" id="PF01336">
    <property type="entry name" value="tRNA_anti-codon"/>
    <property type="match status" value="1"/>
</dbReference>
<comment type="caution">
    <text evidence="3">The sequence shown here is derived from an EMBL/GenBank/DDBJ whole genome shotgun (WGS) entry which is preliminary data.</text>
</comment>
<dbReference type="Proteomes" id="UP000242087">
    <property type="component" value="Unassembled WGS sequence"/>
</dbReference>
<evidence type="ECO:0000313" key="4">
    <source>
        <dbReference type="Proteomes" id="UP000242087"/>
    </source>
</evidence>
<feature type="non-terminal residue" evidence="3">
    <location>
        <position position="49"/>
    </location>
</feature>
<evidence type="ECO:0000259" key="2">
    <source>
        <dbReference type="Pfam" id="PF01336"/>
    </source>
</evidence>
<gene>
    <name evidence="3" type="ORF">C9927_00670</name>
</gene>
<dbReference type="InterPro" id="IPR012340">
    <property type="entry name" value="NA-bd_OB-fold"/>
</dbReference>
<keyword evidence="1" id="KW-0963">Cytoplasm</keyword>
<dbReference type="Gene3D" id="2.40.50.140">
    <property type="entry name" value="Nucleic acid-binding proteins"/>
    <property type="match status" value="1"/>
</dbReference>
<reference evidence="3 4" key="1">
    <citation type="submission" date="2018-03" db="EMBL/GenBank/DDBJ databases">
        <title>Cross-interface Injection: A General Nanoliter Liquid Handling Method Applied to Single Cells Genome Amplification Automated Nanoliter Liquid Handling Applied to Single Cell Multiple Displacement Amplification.</title>
        <authorList>
            <person name="Yun J."/>
            <person name="Xu P."/>
            <person name="Xu J."/>
            <person name="Dai X."/>
            <person name="Wang Y."/>
            <person name="Zheng X."/>
            <person name="Cao C."/>
            <person name="Yi Q."/>
            <person name="Zhu Y."/>
            <person name="Wang L."/>
            <person name="Dong Z."/>
            <person name="Huang Y."/>
            <person name="Huang L."/>
            <person name="Du W."/>
        </authorList>
    </citation>
    <scope>NUCLEOTIDE SEQUENCE [LARGE SCALE GENOMIC DNA]</scope>
    <source>
        <strain evidence="3 4">A12-4</strain>
    </source>
</reference>
<dbReference type="SUPFAM" id="SSF50249">
    <property type="entry name" value="Nucleic acid-binding proteins"/>
    <property type="match status" value="1"/>
</dbReference>
<evidence type="ECO:0000313" key="3">
    <source>
        <dbReference type="EMBL" id="PTB90099.1"/>
    </source>
</evidence>
<sequence>MRSHYCGQLETSLVNETITLCGWVNKRRDLGGLIFIDMRDRTGLVQVVF</sequence>
<evidence type="ECO:0000256" key="1">
    <source>
        <dbReference type="ARBA" id="ARBA00022490"/>
    </source>
</evidence>
<dbReference type="InterPro" id="IPR004365">
    <property type="entry name" value="NA-bd_OB_tRNA"/>
</dbReference>
<dbReference type="AlphaFoldDB" id="A0A2T4D8F1"/>
<accession>A0A2T4D8F1</accession>
<proteinExistence type="predicted"/>
<protein>
    <recommendedName>
        <fullName evidence="2">OB domain-containing protein</fullName>
    </recommendedName>
</protein>
<dbReference type="EMBL" id="PYVF01000005">
    <property type="protein sequence ID" value="PTB90099.1"/>
    <property type="molecule type" value="Genomic_DNA"/>
</dbReference>
<name>A0A2T4D8F1_9GAMM</name>
<dbReference type="GO" id="GO:0003676">
    <property type="term" value="F:nucleic acid binding"/>
    <property type="evidence" value="ECO:0007669"/>
    <property type="project" value="InterPro"/>
</dbReference>